<reference evidence="1 2" key="1">
    <citation type="journal article" date="2013" name="PLoS Genet.">
        <title>The genome and development-dependent transcriptomes of Pyronema confluens: a window into fungal evolution.</title>
        <authorList>
            <person name="Traeger S."/>
            <person name="Altegoer F."/>
            <person name="Freitag M."/>
            <person name="Gabaldon T."/>
            <person name="Kempken F."/>
            <person name="Kumar A."/>
            <person name="Marcet-Houben M."/>
            <person name="Poggeler S."/>
            <person name="Stajich J.E."/>
            <person name="Nowrousian M."/>
        </authorList>
    </citation>
    <scope>NUCLEOTIDE SEQUENCE [LARGE SCALE GENOMIC DNA]</scope>
    <source>
        <strain evidence="2">CBS 100304</strain>
        <tissue evidence="1">Vegetative mycelium</tissue>
    </source>
</reference>
<evidence type="ECO:0000313" key="1">
    <source>
        <dbReference type="EMBL" id="CCX31844.1"/>
    </source>
</evidence>
<sequence length="117" mass="13624">MSQDLNPLFDKRQIIDNCKYLFGKDVDPMVVTDSFFHTNSQWYWRAFVIDRNRSYSIPLPAQSLSGITYSILATDNGYLAVTYNAGCFSSPVINMYHGNRYPSNYNAIYQFMYSQRN</sequence>
<accession>U4LIC8</accession>
<evidence type="ECO:0000313" key="2">
    <source>
        <dbReference type="Proteomes" id="UP000018144"/>
    </source>
</evidence>
<dbReference type="EMBL" id="HF935655">
    <property type="protein sequence ID" value="CCX31844.1"/>
    <property type="molecule type" value="Genomic_DNA"/>
</dbReference>
<name>U4LIC8_PYROM</name>
<proteinExistence type="predicted"/>
<dbReference type="AlphaFoldDB" id="U4LIC8"/>
<keyword evidence="2" id="KW-1185">Reference proteome</keyword>
<organism evidence="1 2">
    <name type="scientific">Pyronema omphalodes (strain CBS 100304)</name>
    <name type="common">Pyronema confluens</name>
    <dbReference type="NCBI Taxonomy" id="1076935"/>
    <lineage>
        <taxon>Eukaryota</taxon>
        <taxon>Fungi</taxon>
        <taxon>Dikarya</taxon>
        <taxon>Ascomycota</taxon>
        <taxon>Pezizomycotina</taxon>
        <taxon>Pezizomycetes</taxon>
        <taxon>Pezizales</taxon>
        <taxon>Pyronemataceae</taxon>
        <taxon>Pyronema</taxon>
    </lineage>
</organism>
<gene>
    <name evidence="1" type="ORF">PCON_11514</name>
</gene>
<dbReference type="Proteomes" id="UP000018144">
    <property type="component" value="Unassembled WGS sequence"/>
</dbReference>
<protein>
    <submittedName>
        <fullName evidence="1">Uncharacterized protein</fullName>
    </submittedName>
</protein>